<comment type="caution">
    <text evidence="1">The sequence shown here is derived from an EMBL/GenBank/DDBJ whole genome shotgun (WGS) entry which is preliminary data.</text>
</comment>
<organism evidence="1 2">
    <name type="scientific">Rhizoctonia solani</name>
    <dbReference type="NCBI Taxonomy" id="456999"/>
    <lineage>
        <taxon>Eukaryota</taxon>
        <taxon>Fungi</taxon>
        <taxon>Dikarya</taxon>
        <taxon>Basidiomycota</taxon>
        <taxon>Agaricomycotina</taxon>
        <taxon>Agaricomycetes</taxon>
        <taxon>Cantharellales</taxon>
        <taxon>Ceratobasidiaceae</taxon>
        <taxon>Rhizoctonia</taxon>
    </lineage>
</organism>
<dbReference type="Proteomes" id="UP000663843">
    <property type="component" value="Unassembled WGS sequence"/>
</dbReference>
<accession>A0A8H2XE06</accession>
<proteinExistence type="predicted"/>
<dbReference type="AlphaFoldDB" id="A0A8H2XE06"/>
<protein>
    <recommendedName>
        <fullName evidence="3">F-box domain-containing protein</fullName>
    </recommendedName>
</protein>
<sequence>MSSADSDAVRKWEQANSRVENAYQAYLARLALEPSMRNHPTDANEATKGIFLNLPNEILAYIFHIAVDGTTQGHHALGRSLRLRYKCLYSLTGVCSTWRRAGLAHKILWSLIPWFRGLLDYQKLDAMKHSIERAGELGLHLAGRFSDSDTLILPALAECAPRLCTINVCSRLLRVIRKVCEILLEHSTPGNITEFSLCYIDNPNSFSETLDPMFPDHSSQYSIFQRLADSVRILRIGGKSIHWDMPFTALSRVRIQDMMLGHTSEILKFLTAVASSPNLRQIEIVSVTFYENPSDDRTAQPAIAFPKLESLYLKDLYQNNLQVLLSLVAPGSHRVVVHYTTCAHSIVDTEYQNIYIGADMLAEQPSVEVLILSGKDHLMDNLSEVRDLLYKFPALKTLYLHDQVIDDAILETFTREEYRGAKFPGIRTLYLTECFIQDTIDQSGFKAMTTSHGIQELGFSGSIALPPDYEQAFRLSGTKCDEEMYPFRDWLRATVPKLTLLKGPDDLDEFDVGTSTWRLW</sequence>
<dbReference type="InterPro" id="IPR032675">
    <property type="entry name" value="LRR_dom_sf"/>
</dbReference>
<name>A0A8H2XE06_9AGAM</name>
<dbReference type="EMBL" id="CAJMWT010001874">
    <property type="protein sequence ID" value="CAE6423787.1"/>
    <property type="molecule type" value="Genomic_DNA"/>
</dbReference>
<dbReference type="Gene3D" id="3.80.10.10">
    <property type="entry name" value="Ribonuclease Inhibitor"/>
    <property type="match status" value="1"/>
</dbReference>
<reference evidence="1" key="1">
    <citation type="submission" date="2021-01" db="EMBL/GenBank/DDBJ databases">
        <authorList>
            <person name="Kaushik A."/>
        </authorList>
    </citation>
    <scope>NUCLEOTIDE SEQUENCE</scope>
    <source>
        <strain evidence="1">AG2-2IIIB</strain>
    </source>
</reference>
<evidence type="ECO:0008006" key="3">
    <source>
        <dbReference type="Google" id="ProtNLM"/>
    </source>
</evidence>
<evidence type="ECO:0000313" key="1">
    <source>
        <dbReference type="EMBL" id="CAE6423787.1"/>
    </source>
</evidence>
<dbReference type="SUPFAM" id="SSF52047">
    <property type="entry name" value="RNI-like"/>
    <property type="match status" value="1"/>
</dbReference>
<gene>
    <name evidence="1" type="ORF">RDB_LOCUS56088</name>
</gene>
<evidence type="ECO:0000313" key="2">
    <source>
        <dbReference type="Proteomes" id="UP000663843"/>
    </source>
</evidence>